<dbReference type="EnsemblMetazoa" id="PPA11100.1">
    <property type="protein sequence ID" value="PPA11100.1"/>
    <property type="gene ID" value="WBGene00100654"/>
</dbReference>
<dbReference type="AlphaFoldDB" id="A0A2A6BL98"/>
<accession>A0A2A6BL98</accession>
<reference evidence="2" key="1">
    <citation type="journal article" date="2008" name="Nat. Genet.">
        <title>The Pristionchus pacificus genome provides a unique perspective on nematode lifestyle and parasitism.</title>
        <authorList>
            <person name="Dieterich C."/>
            <person name="Clifton S.W."/>
            <person name="Schuster L.N."/>
            <person name="Chinwalla A."/>
            <person name="Delehaunty K."/>
            <person name="Dinkelacker I."/>
            <person name="Fulton L."/>
            <person name="Fulton R."/>
            <person name="Godfrey J."/>
            <person name="Minx P."/>
            <person name="Mitreva M."/>
            <person name="Roeseler W."/>
            <person name="Tian H."/>
            <person name="Witte H."/>
            <person name="Yang S.P."/>
            <person name="Wilson R.K."/>
            <person name="Sommer R.J."/>
        </authorList>
    </citation>
    <scope>NUCLEOTIDE SEQUENCE [LARGE SCALE GENOMIC DNA]</scope>
    <source>
        <strain evidence="2">PS312</strain>
    </source>
</reference>
<keyword evidence="2" id="KW-1185">Reference proteome</keyword>
<dbReference type="Proteomes" id="UP000005239">
    <property type="component" value="Unassembled WGS sequence"/>
</dbReference>
<organism evidence="1 2">
    <name type="scientific">Pristionchus pacificus</name>
    <name type="common">Parasitic nematode worm</name>
    <dbReference type="NCBI Taxonomy" id="54126"/>
    <lineage>
        <taxon>Eukaryota</taxon>
        <taxon>Metazoa</taxon>
        <taxon>Ecdysozoa</taxon>
        <taxon>Nematoda</taxon>
        <taxon>Chromadorea</taxon>
        <taxon>Rhabditida</taxon>
        <taxon>Rhabditina</taxon>
        <taxon>Diplogasteromorpha</taxon>
        <taxon>Diplogasteroidea</taxon>
        <taxon>Neodiplogasteridae</taxon>
        <taxon>Pristionchus</taxon>
    </lineage>
</organism>
<protein>
    <submittedName>
        <fullName evidence="1">Uncharacterized protein</fullName>
    </submittedName>
</protein>
<gene>
    <name evidence="1" type="primary">WBGene00100654</name>
</gene>
<accession>A0A8R1U9Y6</accession>
<proteinExistence type="predicted"/>
<name>A0A2A6BL98_PRIPA</name>
<evidence type="ECO:0000313" key="2">
    <source>
        <dbReference type="Proteomes" id="UP000005239"/>
    </source>
</evidence>
<evidence type="ECO:0000313" key="1">
    <source>
        <dbReference type="EnsemblMetazoa" id="PPA11100.1"/>
    </source>
</evidence>
<reference evidence="1" key="2">
    <citation type="submission" date="2022-06" db="UniProtKB">
        <authorList>
            <consortium name="EnsemblMetazoa"/>
        </authorList>
    </citation>
    <scope>IDENTIFICATION</scope>
    <source>
        <strain evidence="1">PS312</strain>
    </source>
</reference>
<sequence>MDTIWVVLICVAAGLVALCLLVWILRCLKCLVYYSVASTNAMDIGWILLIVFGCICIAVIVIAIIYWRFCNGCRSRDRTLSMASNRPERIYSIYNPDTIKKDDEDNNNRLGVPKAKARGRTVTISEDVEVREFRVDTGENSRPESSMHVDHKDTVIPM</sequence>